<keyword evidence="4 11" id="KW-0479">Metal-binding</keyword>
<keyword evidence="6 8" id="KW-0119">Carbohydrate metabolism</keyword>
<dbReference type="SUPFAM" id="SSF51338">
    <property type="entry name" value="Composite domain of metallo-dependent hydrolases"/>
    <property type="match status" value="1"/>
</dbReference>
<feature type="binding site" evidence="10">
    <location>
        <position position="284"/>
    </location>
    <ligand>
        <name>substrate</name>
    </ligand>
</feature>
<feature type="domain" description="Amidohydrolase-related" evidence="12">
    <location>
        <begin position="62"/>
        <end position="405"/>
    </location>
</feature>
<feature type="binding site" evidence="10">
    <location>
        <position position="160"/>
    </location>
    <ligand>
        <name>substrate</name>
    </ligand>
</feature>
<dbReference type="InterPro" id="IPR006680">
    <property type="entry name" value="Amidohydro-rel"/>
</dbReference>
<evidence type="ECO:0000313" key="14">
    <source>
        <dbReference type="Proteomes" id="UP001203852"/>
    </source>
</evidence>
<gene>
    <name evidence="13" type="ORF">EDD36DRAFT_414463</name>
</gene>
<feature type="binding site" evidence="10">
    <location>
        <begin position="249"/>
        <end position="250"/>
    </location>
    <ligand>
        <name>substrate</name>
    </ligand>
</feature>
<dbReference type="PANTHER" id="PTHR11113:SF14">
    <property type="entry name" value="N-ACETYLGLUCOSAMINE-6-PHOSPHATE DEACETYLASE"/>
    <property type="match status" value="1"/>
</dbReference>
<accession>A0AAN6IIV3</accession>
<feature type="binding site" evidence="11">
    <location>
        <position position="149"/>
    </location>
    <ligand>
        <name>Zn(2+)</name>
        <dbReference type="ChEBI" id="CHEBI:29105"/>
    </ligand>
</feature>
<evidence type="ECO:0000256" key="3">
    <source>
        <dbReference type="ARBA" id="ARBA00018029"/>
    </source>
</evidence>
<dbReference type="AlphaFoldDB" id="A0AAN6IIV3"/>
<evidence type="ECO:0000256" key="2">
    <source>
        <dbReference type="ARBA" id="ARBA00011899"/>
    </source>
</evidence>
<dbReference type="PANTHER" id="PTHR11113">
    <property type="entry name" value="N-ACETYLGLUCOSAMINE-6-PHOSPHATE DEACETYLASE"/>
    <property type="match status" value="1"/>
</dbReference>
<evidence type="ECO:0000256" key="7">
    <source>
        <dbReference type="ARBA" id="ARBA00047647"/>
    </source>
</evidence>
<dbReference type="GO" id="GO:0008448">
    <property type="term" value="F:N-acetylglucosamine-6-phosphate deacetylase activity"/>
    <property type="evidence" value="ECO:0007669"/>
    <property type="project" value="UniProtKB-UniRule"/>
</dbReference>
<protein>
    <recommendedName>
        <fullName evidence="3 8">N-acetylglucosamine-6-phosphate deacetylase</fullName>
        <ecNumber evidence="2 8">3.5.1.25</ecNumber>
    </recommendedName>
</protein>
<evidence type="ECO:0000256" key="8">
    <source>
        <dbReference type="PIRNR" id="PIRNR038994"/>
    </source>
</evidence>
<comment type="cofactor">
    <cofactor evidence="11">
        <name>a divalent metal cation</name>
        <dbReference type="ChEBI" id="CHEBI:60240"/>
    </cofactor>
    <text evidence="11">Binds 1 divalent metal cation per subunit.</text>
</comment>
<dbReference type="EC" id="3.5.1.25" evidence="2 8"/>
<evidence type="ECO:0000256" key="11">
    <source>
        <dbReference type="PIRSR" id="PIRSR038994-3"/>
    </source>
</evidence>
<proteinExistence type="inferred from homology"/>
<dbReference type="EMBL" id="MU404350">
    <property type="protein sequence ID" value="KAI1618805.1"/>
    <property type="molecule type" value="Genomic_DNA"/>
</dbReference>
<evidence type="ECO:0000256" key="5">
    <source>
        <dbReference type="ARBA" id="ARBA00022801"/>
    </source>
</evidence>
<comment type="catalytic activity">
    <reaction evidence="7 8">
        <text>N-acetyl-D-glucosamine 6-phosphate + H2O = D-glucosamine 6-phosphate + acetate</text>
        <dbReference type="Rhea" id="RHEA:22936"/>
        <dbReference type="ChEBI" id="CHEBI:15377"/>
        <dbReference type="ChEBI" id="CHEBI:30089"/>
        <dbReference type="ChEBI" id="CHEBI:57513"/>
        <dbReference type="ChEBI" id="CHEBI:58725"/>
        <dbReference type="EC" id="3.5.1.25"/>
    </reaction>
</comment>
<comment type="similarity">
    <text evidence="1 8">Belongs to the metallo-dependent hydrolases superfamily. NagA family.</text>
</comment>
<feature type="binding site" evidence="11">
    <location>
        <position position="246"/>
    </location>
    <ligand>
        <name>Zn(2+)</name>
        <dbReference type="ChEBI" id="CHEBI:29105"/>
    </ligand>
</feature>
<dbReference type="InterPro" id="IPR003764">
    <property type="entry name" value="GlcNAc_6-P_deAcase"/>
</dbReference>
<organism evidence="13 14">
    <name type="scientific">Exophiala viscosa</name>
    <dbReference type="NCBI Taxonomy" id="2486360"/>
    <lineage>
        <taxon>Eukaryota</taxon>
        <taxon>Fungi</taxon>
        <taxon>Dikarya</taxon>
        <taxon>Ascomycota</taxon>
        <taxon>Pezizomycotina</taxon>
        <taxon>Eurotiomycetes</taxon>
        <taxon>Chaetothyriomycetidae</taxon>
        <taxon>Chaetothyriales</taxon>
        <taxon>Herpotrichiellaceae</taxon>
        <taxon>Exophiala</taxon>
    </lineage>
</organism>
<dbReference type="GO" id="GO:0006046">
    <property type="term" value="P:N-acetylglucosamine catabolic process"/>
    <property type="evidence" value="ECO:0007669"/>
    <property type="project" value="TreeGrafter"/>
</dbReference>
<evidence type="ECO:0000256" key="10">
    <source>
        <dbReference type="PIRSR" id="PIRSR038994-2"/>
    </source>
</evidence>
<dbReference type="PIRSF" id="PIRSF038994">
    <property type="entry name" value="NagA"/>
    <property type="match status" value="1"/>
</dbReference>
<evidence type="ECO:0000259" key="12">
    <source>
        <dbReference type="Pfam" id="PF01979"/>
    </source>
</evidence>
<dbReference type="InterPro" id="IPR032466">
    <property type="entry name" value="Metal_Hydrolase"/>
</dbReference>
<dbReference type="Pfam" id="PF01979">
    <property type="entry name" value="Amidohydro_1"/>
    <property type="match status" value="1"/>
</dbReference>
<keyword evidence="5 8" id="KW-0378">Hydrolase</keyword>
<sequence>MTWAPSPFPLGRQHTTWSQSHQGDQLATGDIWVSAKTGKILSAQEVPQDVELVNVVDLQGRILAPGLIDVQLNGAYGFNFSILPQDSIIYPKELIRINKALVQTGLTSYLPTLTSQPTEVYQTVLPYLGPSDGLRLADQGCESLGAHCEGPFLSRTKNGIHNRDNLLSAGKGFQDLEACYGHVNLSSIDGHPPRVKMVTAAPEVGNVAASIPELTERDIIVSLGNFEATYEEACGAVEAGASMVTHLFNAMQPLHHRQPGIIGLLGNSDQTKRPYVGVIADGIHLHPTVVNLAYQTNPEGFILVMDAMHLVGLPDGIYQWSNDGGRLVKKGTILTLEGTPDKIAGSSITLLQSVNNFLSWSNVAVPVALKAVTDTPAKMLGLHDVKGTLSPGADADLVVLDEVKHSNLSELVLEQTWKFGVKVYDEHDC</sequence>
<dbReference type="GO" id="GO:0046872">
    <property type="term" value="F:metal ion binding"/>
    <property type="evidence" value="ECO:0007669"/>
    <property type="project" value="UniProtKB-KW"/>
</dbReference>
<feature type="active site" description="Proton donor/acceptor" evidence="9">
    <location>
        <position position="306"/>
    </location>
</feature>
<evidence type="ECO:0000256" key="9">
    <source>
        <dbReference type="PIRSR" id="PIRSR038994-1"/>
    </source>
</evidence>
<dbReference type="Gene3D" id="3.20.20.140">
    <property type="entry name" value="Metal-dependent hydrolases"/>
    <property type="match status" value="1"/>
</dbReference>
<dbReference type="InterPro" id="IPR011059">
    <property type="entry name" value="Metal-dep_hydrolase_composite"/>
</dbReference>
<keyword evidence="14" id="KW-1185">Reference proteome</keyword>
<feature type="binding site" evidence="10">
    <location>
        <begin position="343"/>
        <end position="345"/>
    </location>
    <ligand>
        <name>substrate</name>
    </ligand>
</feature>
<feature type="binding site" evidence="10">
    <location>
        <position position="257"/>
    </location>
    <ligand>
        <name>substrate</name>
    </ligand>
</feature>
<dbReference type="SUPFAM" id="SSF51556">
    <property type="entry name" value="Metallo-dependent hydrolases"/>
    <property type="match status" value="1"/>
</dbReference>
<evidence type="ECO:0000256" key="6">
    <source>
        <dbReference type="ARBA" id="ARBA00023277"/>
    </source>
</evidence>
<dbReference type="Proteomes" id="UP001203852">
    <property type="component" value="Unassembled WGS sequence"/>
</dbReference>
<comment type="caution">
    <text evidence="13">The sequence shown here is derived from an EMBL/GenBank/DDBJ whole genome shotgun (WGS) entry which is preliminary data.</text>
</comment>
<reference evidence="13" key="1">
    <citation type="journal article" date="2022" name="bioRxiv">
        <title>Deciphering the potential niche of two novel black yeast fungi from a biological soil crust based on their genomes, phenotypes, and melanin regulation.</title>
        <authorList>
            <consortium name="DOE Joint Genome Institute"/>
            <person name="Carr E.C."/>
            <person name="Barton Q."/>
            <person name="Grambo S."/>
            <person name="Sullivan M."/>
            <person name="Renfro C.M."/>
            <person name="Kuo A."/>
            <person name="Pangilinan J."/>
            <person name="Lipzen A."/>
            <person name="Keymanesh K."/>
            <person name="Savage E."/>
            <person name="Barry K."/>
            <person name="Grigoriev I.V."/>
            <person name="Riekhof W.R."/>
            <person name="Harris S.S."/>
        </authorList>
    </citation>
    <scope>NUCLEOTIDE SEQUENCE</scope>
    <source>
        <strain evidence="13">JF 03-4F</strain>
    </source>
</reference>
<dbReference type="FunFam" id="3.20.20.140:FF:000065">
    <property type="entry name" value="N-acetylglucosamine-6-phosphate deacetylase"/>
    <property type="match status" value="1"/>
</dbReference>
<evidence type="ECO:0000256" key="4">
    <source>
        <dbReference type="ARBA" id="ARBA00022723"/>
    </source>
</evidence>
<evidence type="ECO:0000256" key="1">
    <source>
        <dbReference type="ARBA" id="ARBA00010716"/>
    </source>
</evidence>
<evidence type="ECO:0000313" key="13">
    <source>
        <dbReference type="EMBL" id="KAI1618805.1"/>
    </source>
</evidence>
<name>A0AAN6IIV3_9EURO</name>